<feature type="domain" description="YgjP-like metallopeptidase" evidence="1">
    <location>
        <begin position="22"/>
        <end position="231"/>
    </location>
</feature>
<evidence type="ECO:0000313" key="2">
    <source>
        <dbReference type="EMBL" id="ASW44323.1"/>
    </source>
</evidence>
<accession>A0A343JFL5</accession>
<dbReference type="EMBL" id="CP016786">
    <property type="protein sequence ID" value="ASW44323.1"/>
    <property type="molecule type" value="Genomic_DNA"/>
</dbReference>
<dbReference type="CDD" id="cd07344">
    <property type="entry name" value="M48_yhfN_like"/>
    <property type="match status" value="1"/>
</dbReference>
<keyword evidence="2" id="KW-0378">Hydrolase</keyword>
<dbReference type="InterPro" id="IPR053136">
    <property type="entry name" value="UTP_pyrophosphatase-like"/>
</dbReference>
<evidence type="ECO:0000259" key="1">
    <source>
        <dbReference type="Pfam" id="PF01863"/>
    </source>
</evidence>
<protein>
    <submittedName>
        <fullName evidence="2">Metal-dependent hydrolase</fullName>
    </submittedName>
</protein>
<keyword evidence="3" id="KW-1185">Reference proteome</keyword>
<dbReference type="KEGG" id="cia:BEN51_13035"/>
<dbReference type="Gene3D" id="3.30.2010.10">
    <property type="entry name" value="Metalloproteases ('zincins'), catalytic domain"/>
    <property type="match status" value="1"/>
</dbReference>
<dbReference type="Proteomes" id="UP000264883">
    <property type="component" value="Chromosome"/>
</dbReference>
<evidence type="ECO:0000313" key="3">
    <source>
        <dbReference type="Proteomes" id="UP000264883"/>
    </source>
</evidence>
<dbReference type="GO" id="GO:0016787">
    <property type="term" value="F:hydrolase activity"/>
    <property type="evidence" value="ECO:0007669"/>
    <property type="project" value="UniProtKB-KW"/>
</dbReference>
<dbReference type="InterPro" id="IPR002725">
    <property type="entry name" value="YgjP-like_metallopeptidase"/>
</dbReference>
<name>A0A343JFL5_9CLOT</name>
<dbReference type="AlphaFoldDB" id="A0A343JFL5"/>
<organism evidence="2 3">
    <name type="scientific">Clostridium isatidis</name>
    <dbReference type="NCBI Taxonomy" id="182773"/>
    <lineage>
        <taxon>Bacteria</taxon>
        <taxon>Bacillati</taxon>
        <taxon>Bacillota</taxon>
        <taxon>Clostridia</taxon>
        <taxon>Eubacteriales</taxon>
        <taxon>Clostridiaceae</taxon>
        <taxon>Clostridium</taxon>
    </lineage>
</organism>
<dbReference type="PANTHER" id="PTHR30399:SF1">
    <property type="entry name" value="UTP PYROPHOSPHATASE"/>
    <property type="match status" value="1"/>
</dbReference>
<gene>
    <name evidence="2" type="ORF">BEN51_13035</name>
</gene>
<dbReference type="Pfam" id="PF01863">
    <property type="entry name" value="YgjP-like"/>
    <property type="match status" value="1"/>
</dbReference>
<dbReference type="RefSeq" id="WP_119866447.1">
    <property type="nucleotide sequence ID" value="NZ_CP016786.1"/>
</dbReference>
<dbReference type="OrthoDB" id="9811177at2"/>
<dbReference type="PANTHER" id="PTHR30399">
    <property type="entry name" value="UNCHARACTERIZED PROTEIN YGJP"/>
    <property type="match status" value="1"/>
</dbReference>
<proteinExistence type="predicted"/>
<sequence>MKLSFQYERKNIDFELIYRKRKTLSIKVELDGKVTVISPDFLKEEEVIDIVKKKAKWIIEKQNEVSIINAKKIKREGIEGETYLYLGREYKLYIDIKDNYKKIKAELSEEKLIVKSNTNDTKAIKLAIENFYRETTLRKVKERVEYYQKYFDVKPRNIKSKEQKKRWGSCSYKNDLLFNWRLSMAPLEVLDYVVVHEMSHMVHKNHSKNFWNKVESILPDYKERHNWLKKNGVRLYI</sequence>
<reference evidence="2 3" key="1">
    <citation type="submission" date="2016-08" db="EMBL/GenBank/DDBJ databases">
        <title>Complete Genome Sequence Of The Indigo Reducing Clostridium isatidis DSM15098.</title>
        <authorList>
            <person name="Little G.T."/>
            <person name="Minton N.P."/>
        </authorList>
    </citation>
    <scope>NUCLEOTIDE SEQUENCE [LARGE SCALE GENOMIC DNA]</scope>
    <source>
        <strain evidence="2 3">DSM 15098</strain>
    </source>
</reference>